<gene>
    <name evidence="5" type="ORF">MOZ60_02890</name>
</gene>
<evidence type="ECO:0000256" key="1">
    <source>
        <dbReference type="ARBA" id="ARBA00022741"/>
    </source>
</evidence>
<protein>
    <recommendedName>
        <fullName evidence="4">Helicase C-terminal domain-containing protein</fullName>
    </recommendedName>
</protein>
<evidence type="ECO:0000313" key="6">
    <source>
        <dbReference type="Proteomes" id="UP001286174"/>
    </source>
</evidence>
<dbReference type="RefSeq" id="WP_370595589.1">
    <property type="nucleotide sequence ID" value="NZ_JALBUR010000004.1"/>
</dbReference>
<dbReference type="GO" id="GO:0005524">
    <property type="term" value="F:ATP binding"/>
    <property type="evidence" value="ECO:0007669"/>
    <property type="project" value="UniProtKB-KW"/>
</dbReference>
<organism evidence="5 6">
    <name type="scientific">Grylomicrobium aquisgranensis</name>
    <dbReference type="NCBI Taxonomy" id="2926318"/>
    <lineage>
        <taxon>Bacteria</taxon>
        <taxon>Bacillati</taxon>
        <taxon>Bacillota</taxon>
        <taxon>Erysipelotrichia</taxon>
        <taxon>Erysipelotrichales</taxon>
        <taxon>Erysipelotrichaceae</taxon>
        <taxon>Grylomicrobium</taxon>
    </lineage>
</organism>
<dbReference type="EMBL" id="JALBUR010000004">
    <property type="protein sequence ID" value="MDX8419037.1"/>
    <property type="molecule type" value="Genomic_DNA"/>
</dbReference>
<dbReference type="Pfam" id="PF00271">
    <property type="entry name" value="Helicase_C"/>
    <property type="match status" value="1"/>
</dbReference>
<dbReference type="PANTHER" id="PTHR30580">
    <property type="entry name" value="PRIMOSOMAL PROTEIN N"/>
    <property type="match status" value="1"/>
</dbReference>
<sequence length="203" mass="22695">MLHSIAARSCTGHVIYLSATPDEELKRRVKEGTLMHLRLYTRPHGKPIPVPRIITAPLFVSLCILMHWLREHSEHGRMVFVPTISMAGWLGRLLSVREECFVLTSKTENRDAVIEKFRQSNAGLIVATTVLERGVTFPDVDVCVFHADHGVFDESSLIQMAGRAGRNFFNPYGDILFLCMQKSAAAIACRKTLENANAMSDVS</sequence>
<feature type="domain" description="Helicase C-terminal" evidence="4">
    <location>
        <begin position="61"/>
        <end position="203"/>
    </location>
</feature>
<dbReference type="Gene3D" id="3.40.50.300">
    <property type="entry name" value="P-loop containing nucleotide triphosphate hydrolases"/>
    <property type="match status" value="1"/>
</dbReference>
<evidence type="ECO:0000313" key="5">
    <source>
        <dbReference type="EMBL" id="MDX8419037.1"/>
    </source>
</evidence>
<reference evidence="5 6" key="1">
    <citation type="submission" date="2022-03" db="EMBL/GenBank/DDBJ databases">
        <title>Novel taxa within the pig intestine.</title>
        <authorList>
            <person name="Wylensek D."/>
            <person name="Bishof K."/>
            <person name="Afrizal A."/>
            <person name="Clavel T."/>
        </authorList>
    </citation>
    <scope>NUCLEOTIDE SEQUENCE [LARGE SCALE GENOMIC DNA]</scope>
    <source>
        <strain evidence="5 6">CLA-KB-P133</strain>
    </source>
</reference>
<proteinExistence type="predicted"/>
<dbReference type="GO" id="GO:0043138">
    <property type="term" value="F:3'-5' DNA helicase activity"/>
    <property type="evidence" value="ECO:0007669"/>
    <property type="project" value="TreeGrafter"/>
</dbReference>
<dbReference type="SMART" id="SM00490">
    <property type="entry name" value="HELICc"/>
    <property type="match status" value="1"/>
</dbReference>
<comment type="caution">
    <text evidence="5">The sequence shown here is derived from an EMBL/GenBank/DDBJ whole genome shotgun (WGS) entry which is preliminary data.</text>
</comment>
<dbReference type="PANTHER" id="PTHR30580:SF1">
    <property type="entry name" value="COMF OPERON PROTEIN 1"/>
    <property type="match status" value="1"/>
</dbReference>
<evidence type="ECO:0000256" key="2">
    <source>
        <dbReference type="ARBA" id="ARBA00022840"/>
    </source>
</evidence>
<keyword evidence="6" id="KW-1185">Reference proteome</keyword>
<dbReference type="SUPFAM" id="SSF52540">
    <property type="entry name" value="P-loop containing nucleoside triphosphate hydrolases"/>
    <property type="match status" value="1"/>
</dbReference>
<dbReference type="GO" id="GO:0006270">
    <property type="term" value="P:DNA replication initiation"/>
    <property type="evidence" value="ECO:0007669"/>
    <property type="project" value="TreeGrafter"/>
</dbReference>
<keyword evidence="3" id="KW-0238">DNA-binding</keyword>
<evidence type="ECO:0000259" key="4">
    <source>
        <dbReference type="PROSITE" id="PS51194"/>
    </source>
</evidence>
<dbReference type="GO" id="GO:0006310">
    <property type="term" value="P:DNA recombination"/>
    <property type="evidence" value="ECO:0007669"/>
    <property type="project" value="TreeGrafter"/>
</dbReference>
<accession>A0AB35U0B2</accession>
<dbReference type="Proteomes" id="UP001286174">
    <property type="component" value="Unassembled WGS sequence"/>
</dbReference>
<dbReference type="InterPro" id="IPR001650">
    <property type="entry name" value="Helicase_C-like"/>
</dbReference>
<keyword evidence="2" id="KW-0067">ATP-binding</keyword>
<dbReference type="GO" id="GO:0003677">
    <property type="term" value="F:DNA binding"/>
    <property type="evidence" value="ECO:0007669"/>
    <property type="project" value="UniProtKB-KW"/>
</dbReference>
<dbReference type="PROSITE" id="PS51194">
    <property type="entry name" value="HELICASE_CTER"/>
    <property type="match status" value="1"/>
</dbReference>
<dbReference type="InterPro" id="IPR027417">
    <property type="entry name" value="P-loop_NTPase"/>
</dbReference>
<dbReference type="AlphaFoldDB" id="A0AB35U0B2"/>
<evidence type="ECO:0000256" key="3">
    <source>
        <dbReference type="ARBA" id="ARBA00023125"/>
    </source>
</evidence>
<name>A0AB35U0B2_9FIRM</name>
<dbReference type="GO" id="GO:0006302">
    <property type="term" value="P:double-strand break repair"/>
    <property type="evidence" value="ECO:0007669"/>
    <property type="project" value="TreeGrafter"/>
</dbReference>
<keyword evidence="1" id="KW-0547">Nucleotide-binding</keyword>